<feature type="domain" description="Gfo/Idh/MocA-like oxidoreductase N-terminal" evidence="1">
    <location>
        <begin position="36"/>
        <end position="156"/>
    </location>
</feature>
<sequence>MNRRNFISKTTAATALAAIQPFHILKGQIRGANERLNIAFIGAGGKGRHAIKSLEKNPLVNYAAFADVNDSHAAETYKEHPEVPRYRDFRVMLDKHDKEIDAVIISTPDHMHHYPAMICMQRGKHVYLEKPLAHSIQECRELAAMEKETGLACQMGNQGHSRQGIQLLQKWIDAGILGDVTEVVAWNPGGGTHNTKQPKPEPIPSTLDWDLWLGPTKCVPYSSIYCPATWRWWFDYGHGTLGDWACHNMDAPYLVLGLGLPSSVQVRTQGANTIGFPSEAEVVYQFPMKGRKEPLTFKWYSGTGFGPQRPSLLEAGRDLGHKSAGGTLIYGTDATVMMNSHASSTRIIPETRMQELARSLPRAAKRSNHFQNFILACKGEEKTRSNFEYGARLTEVMHYGNIATHLNRDLKIDTQKGKILGDSKATKLMSSPKARKGWAV</sequence>
<dbReference type="InterPro" id="IPR000683">
    <property type="entry name" value="Gfo/Idh/MocA-like_OxRdtase_N"/>
</dbReference>
<evidence type="ECO:0000313" key="4">
    <source>
        <dbReference type="Proteomes" id="UP000617628"/>
    </source>
</evidence>
<name>A0A934S2L7_9BACT</name>
<protein>
    <submittedName>
        <fullName evidence="3">Gfo/Idh/MocA family oxidoreductase</fullName>
    </submittedName>
</protein>
<dbReference type="Gene3D" id="3.30.360.10">
    <property type="entry name" value="Dihydrodipicolinate Reductase, domain 2"/>
    <property type="match status" value="1"/>
</dbReference>
<dbReference type="EMBL" id="JAENIL010000068">
    <property type="protein sequence ID" value="MBK1880050.1"/>
    <property type="molecule type" value="Genomic_DNA"/>
</dbReference>
<reference evidence="3" key="1">
    <citation type="submission" date="2021-01" db="EMBL/GenBank/DDBJ databases">
        <title>Modified the classification status of verrucomicrobia.</title>
        <authorList>
            <person name="Feng X."/>
        </authorList>
    </citation>
    <scope>NUCLEOTIDE SEQUENCE</scope>
    <source>
        <strain evidence="3">KCTC 13126</strain>
    </source>
</reference>
<dbReference type="InterPro" id="IPR036291">
    <property type="entry name" value="NAD(P)-bd_dom_sf"/>
</dbReference>
<dbReference type="SUPFAM" id="SSF51735">
    <property type="entry name" value="NAD(P)-binding Rossmann-fold domains"/>
    <property type="match status" value="1"/>
</dbReference>
<dbReference type="GO" id="GO:0000166">
    <property type="term" value="F:nucleotide binding"/>
    <property type="evidence" value="ECO:0007669"/>
    <property type="project" value="InterPro"/>
</dbReference>
<keyword evidence="4" id="KW-1185">Reference proteome</keyword>
<accession>A0A934S2L7</accession>
<dbReference type="RefSeq" id="WP_200358568.1">
    <property type="nucleotide sequence ID" value="NZ_JAENIL010000068.1"/>
</dbReference>
<feature type="domain" description="Gfo/Idh/MocA-like oxidoreductase bacterial type C-terminal" evidence="2">
    <location>
        <begin position="195"/>
        <end position="268"/>
    </location>
</feature>
<gene>
    <name evidence="3" type="ORF">JIN87_24410</name>
</gene>
<evidence type="ECO:0000313" key="3">
    <source>
        <dbReference type="EMBL" id="MBK1880050.1"/>
    </source>
</evidence>
<dbReference type="Gene3D" id="3.40.50.720">
    <property type="entry name" value="NAD(P)-binding Rossmann-like Domain"/>
    <property type="match status" value="1"/>
</dbReference>
<dbReference type="Proteomes" id="UP000617628">
    <property type="component" value="Unassembled WGS sequence"/>
</dbReference>
<dbReference type="PANTHER" id="PTHR43818">
    <property type="entry name" value="BCDNA.GH03377"/>
    <property type="match status" value="1"/>
</dbReference>
<dbReference type="AlphaFoldDB" id="A0A934S2L7"/>
<dbReference type="InterPro" id="IPR043906">
    <property type="entry name" value="Gfo/Idh/MocA_OxRdtase_bact_C"/>
</dbReference>
<evidence type="ECO:0000259" key="1">
    <source>
        <dbReference type="Pfam" id="PF01408"/>
    </source>
</evidence>
<dbReference type="PANTHER" id="PTHR43818:SF3">
    <property type="entry name" value="OXIDOREDUCTASE-RELATED"/>
    <property type="match status" value="1"/>
</dbReference>
<evidence type="ECO:0000259" key="2">
    <source>
        <dbReference type="Pfam" id="PF19051"/>
    </source>
</evidence>
<dbReference type="Pfam" id="PF19051">
    <property type="entry name" value="GFO_IDH_MocA_C2"/>
    <property type="match status" value="1"/>
</dbReference>
<dbReference type="SUPFAM" id="SSF55347">
    <property type="entry name" value="Glyceraldehyde-3-phosphate dehydrogenase-like, C-terminal domain"/>
    <property type="match status" value="1"/>
</dbReference>
<dbReference type="Pfam" id="PF01408">
    <property type="entry name" value="GFO_IDH_MocA"/>
    <property type="match status" value="1"/>
</dbReference>
<comment type="caution">
    <text evidence="3">The sequence shown here is derived from an EMBL/GenBank/DDBJ whole genome shotgun (WGS) entry which is preliminary data.</text>
</comment>
<dbReference type="InterPro" id="IPR050463">
    <property type="entry name" value="Gfo/Idh/MocA_oxidrdct_glycsds"/>
</dbReference>
<organism evidence="3 4">
    <name type="scientific">Pelagicoccus mobilis</name>
    <dbReference type="NCBI Taxonomy" id="415221"/>
    <lineage>
        <taxon>Bacteria</taxon>
        <taxon>Pseudomonadati</taxon>
        <taxon>Verrucomicrobiota</taxon>
        <taxon>Opitutia</taxon>
        <taxon>Puniceicoccales</taxon>
        <taxon>Pelagicoccaceae</taxon>
        <taxon>Pelagicoccus</taxon>
    </lineage>
</organism>
<proteinExistence type="predicted"/>